<reference evidence="3" key="4">
    <citation type="submission" date="2014-09" db="EMBL/GenBank/DDBJ databases">
        <title>Maintaining two mating types: Structure of the mating type locus and its role in heterokaryosis in Podospora anserina.</title>
        <authorList>
            <person name="Grognet P."/>
            <person name="Bidard F."/>
            <person name="Kuchly C."/>
            <person name="Chan Ho Tong L."/>
            <person name="Coppin E."/>
            <person name="Ait Benkhali J."/>
            <person name="Couloux A."/>
            <person name="Wincker P."/>
            <person name="Debuchy R."/>
            <person name="Silar P."/>
        </authorList>
    </citation>
    <scope>NUCLEOTIDE SEQUENCE</scope>
</reference>
<sequence>MTSATSGFAPEAGRGPIPTTTTNTGGMATVYNTATGTESNTGSDARDNVLHAHRQSHNSSKLPAFRFADLKRDPIVLPSLIHNNNLNHADTDENDRDDNSNPPGENQHNHPDLNASAPPQQAQAHQTHSIPGLLSRENLHQISSAHNLSSDKPVVAFETPLPDAQNSSSNSTTQHQHRHQHQHQPALTKTRSLKFQFVPSAATATATATATTIAPANNSTTTTTSTITTTTTTAAPAIVTFTANSTDPSAAGTKRPASFSDTPRPVASLYANKASQLSYIATPVTKRRLTASAAVQETSSFVPRPSPSLTRLRPTESGDSNQTAVPESTTKEWAQGQRDLLLPKEGDDPEEPERKKPRPPSSYKPPAPTAGSTASGRAAVPPLRGYRSSIFRKSVVIDMRDRRVAETAYGQESNSNQRDKTLRALEGRTDDQFSRQSPQETGDMTTTTDNDNTADLFLRIASETSTRKVPAFKGKVEDPSAVPSRITRISHRRPLSTAIATFQANSPPQLARRLSDQRETTRSRQRAESNTAQQMTRELAYRTSARDKLNPIMTSSTTTTITATEDPSPRTVSIRTPLKPSAITTPRSIQFQDTLSESASTYQRRRQSLTANNENQPSSARAPQYRSSNLAQSRIYHSSPLVPKPMIPSKDDPIPSTETNQGVEGNESSSSTAAPSTVWDELDDLKSRINRLELTGKMPSSSGAAMSRSSDENRPPTATTNATTMSASPKRGSGASASQPNVNSSFTSNTSSNRGETQPLLISALNKTKGLVGSEAFSAMESAANDVLALTTMLGTSGQPGPISSGASAIGYGSNNGSVTDRQLRRKADGICRSLTELYIALADELSQKQSTGSSNKREREEDGPASPTSARRPVVLNTVAAAASRRQSAAADAVTPLPPKSPRAPTSLEVKRQSILAAASAPSAPSAASQRYAAVPGTPVDSAGAGRKSSLLLGRARRAGTEEPEDSGRRSSLHLRTRRATTEEPEDQPQQQQQQQQSTPVPRTEAGRKTSLLLRTRKTMNDVDDLDGDSSRYRTPSRAVTEVNSSFRSSGAVTASAPRESTRSPPDLLDLPSASSSALPRRRLVPSSLNARLIVPAVSSGSGPTTPIPRRYLERGTPMRESSSVANGDAADRIIIEEGRRGEQRQFLQLSSGGGLGRSNSLNSRRREGSGIPMVRESRVELMQGREREYR</sequence>
<feature type="compositionally biased region" description="Polar residues" evidence="1">
    <location>
        <begin position="1043"/>
        <end position="1054"/>
    </location>
</feature>
<evidence type="ECO:0000313" key="2">
    <source>
        <dbReference type="EMBL" id="CAP68949.1"/>
    </source>
</evidence>
<feature type="region of interest" description="Disordered" evidence="1">
    <location>
        <begin position="1101"/>
        <end position="1192"/>
    </location>
</feature>
<organism evidence="2">
    <name type="scientific">Podospora anserina (strain S / ATCC MYA-4624 / DSM 980 / FGSC 10383)</name>
    <name type="common">Pleurage anserina</name>
    <dbReference type="NCBI Taxonomy" id="515849"/>
    <lineage>
        <taxon>Eukaryota</taxon>
        <taxon>Fungi</taxon>
        <taxon>Dikarya</taxon>
        <taxon>Ascomycota</taxon>
        <taxon>Pezizomycotina</taxon>
        <taxon>Sordariomycetes</taxon>
        <taxon>Sordariomycetidae</taxon>
        <taxon>Sordariales</taxon>
        <taxon>Podosporaceae</taxon>
        <taxon>Podospora</taxon>
        <taxon>Podospora anserina</taxon>
    </lineage>
</organism>
<feature type="compositionally biased region" description="Low complexity" evidence="1">
    <location>
        <begin position="165"/>
        <end position="174"/>
    </location>
</feature>
<feature type="region of interest" description="Disordered" evidence="1">
    <location>
        <begin position="847"/>
        <end position="910"/>
    </location>
</feature>
<dbReference type="STRING" id="515849.B2AX25"/>
<keyword evidence="4" id="KW-1185">Reference proteome</keyword>
<feature type="compositionally biased region" description="Low complexity" evidence="1">
    <location>
        <begin position="881"/>
        <end position="894"/>
    </location>
</feature>
<dbReference type="EMBL" id="FO904942">
    <property type="protein sequence ID" value="CDP32421.1"/>
    <property type="molecule type" value="Genomic_DNA"/>
</dbReference>
<feature type="region of interest" description="Disordered" evidence="1">
    <location>
        <begin position="244"/>
        <end position="263"/>
    </location>
</feature>
<evidence type="ECO:0000313" key="4">
    <source>
        <dbReference type="Proteomes" id="UP000001197"/>
    </source>
</evidence>
<reference evidence="2" key="2">
    <citation type="submission" date="2008-07" db="EMBL/GenBank/DDBJ databases">
        <authorList>
            <person name="Genoscope - CEA"/>
        </authorList>
    </citation>
    <scope>NUCLEOTIDE SEQUENCE</scope>
    <source>
        <strain evidence="2">S mat+</strain>
    </source>
</reference>
<dbReference type="OrthoDB" id="5369729at2759"/>
<feature type="compositionally biased region" description="Low complexity" evidence="1">
    <location>
        <begin position="989"/>
        <end position="998"/>
    </location>
</feature>
<feature type="compositionally biased region" description="Polar residues" evidence="1">
    <location>
        <begin position="656"/>
        <end position="675"/>
    </location>
</feature>
<feature type="region of interest" description="Disordered" evidence="1">
    <location>
        <begin position="1"/>
        <end position="59"/>
    </location>
</feature>
<feature type="compositionally biased region" description="Basic and acidic residues" evidence="1">
    <location>
        <begin position="1131"/>
        <end position="1145"/>
    </location>
</feature>
<feature type="compositionally biased region" description="Low complexity" evidence="1">
    <location>
        <begin position="741"/>
        <end position="753"/>
    </location>
</feature>
<feature type="compositionally biased region" description="Basic and acidic residues" evidence="1">
    <location>
        <begin position="1177"/>
        <end position="1192"/>
    </location>
</feature>
<dbReference type="RefSeq" id="XP_001908276.1">
    <property type="nucleotide sequence ID" value="XM_001908241.1"/>
</dbReference>
<feature type="compositionally biased region" description="Polar residues" evidence="1">
    <location>
        <begin position="434"/>
        <end position="444"/>
    </location>
</feature>
<accession>B2AX25</accession>
<dbReference type="AlphaFoldDB" id="B2AX25"/>
<dbReference type="KEGG" id="pan:PODANSg5311"/>
<feature type="compositionally biased region" description="Low complexity" evidence="1">
    <location>
        <begin position="115"/>
        <end position="128"/>
    </location>
</feature>
<feature type="compositionally biased region" description="Low complexity" evidence="1">
    <location>
        <begin position="1064"/>
        <end position="1081"/>
    </location>
</feature>
<feature type="compositionally biased region" description="Low complexity" evidence="1">
    <location>
        <begin position="715"/>
        <end position="729"/>
    </location>
</feature>
<dbReference type="InParanoid" id="B2AX25"/>
<evidence type="ECO:0000313" key="3">
    <source>
        <dbReference type="EMBL" id="CDP32421.1"/>
    </source>
</evidence>
<feature type="region of interest" description="Disordered" evidence="1">
    <location>
        <begin position="84"/>
        <end position="128"/>
    </location>
</feature>
<evidence type="ECO:0000256" key="1">
    <source>
        <dbReference type="SAM" id="MobiDB-lite"/>
    </source>
</evidence>
<dbReference type="HOGENOM" id="CLU_003899_0_0_1"/>
<name>B2AX25_PODAN</name>
<reference evidence="2 4" key="1">
    <citation type="journal article" date="2008" name="Genome Biol.">
        <title>The genome sequence of the model ascomycete fungus Podospora anserina.</title>
        <authorList>
            <person name="Espagne E."/>
            <person name="Lespinet O."/>
            <person name="Malagnac F."/>
            <person name="Da Silva C."/>
            <person name="Jaillon O."/>
            <person name="Porcel B.M."/>
            <person name="Couloux A."/>
            <person name="Aury J.-M."/>
            <person name="Segurens B."/>
            <person name="Poulain J."/>
            <person name="Anthouard V."/>
            <person name="Grossetete S."/>
            <person name="Khalili H."/>
            <person name="Coppin E."/>
            <person name="Dequard-Chablat M."/>
            <person name="Picard M."/>
            <person name="Contamine V."/>
            <person name="Arnaise S."/>
            <person name="Bourdais A."/>
            <person name="Berteaux-Lecellier V."/>
            <person name="Gautheret D."/>
            <person name="de Vries R.P."/>
            <person name="Battaglia E."/>
            <person name="Coutinho P.M."/>
            <person name="Danchin E.G.J."/>
            <person name="Henrissat B."/>
            <person name="El Khoury R."/>
            <person name="Sainsard-Chanet A."/>
            <person name="Boivin A."/>
            <person name="Pinan-Lucarre B."/>
            <person name="Sellem C.H."/>
            <person name="Debuchy R."/>
            <person name="Wincker P."/>
            <person name="Weissenbach J."/>
            <person name="Silar P."/>
        </authorList>
    </citation>
    <scope>NUCLEOTIDE SEQUENCE [LARGE SCALE GENOMIC DNA]</scope>
    <source>
        <strain evidence="4">S / ATCC MYA-4624 / DSM 980 / FGSC 10383</strain>
        <strain evidence="2">S mat+</strain>
    </source>
</reference>
<feature type="compositionally biased region" description="Polar residues" evidence="1">
    <location>
        <begin position="30"/>
        <end position="43"/>
    </location>
</feature>
<feature type="region of interest" description="Disordered" evidence="1">
    <location>
        <begin position="293"/>
        <end position="381"/>
    </location>
</feature>
<proteinExistence type="predicted"/>
<dbReference type="GeneID" id="6191967"/>
<feature type="region of interest" description="Disordered" evidence="1">
    <location>
        <begin position="426"/>
        <end position="451"/>
    </location>
</feature>
<feature type="region of interest" description="Disordered" evidence="1">
    <location>
        <begin position="693"/>
        <end position="755"/>
    </location>
</feature>
<feature type="region of interest" description="Disordered" evidence="1">
    <location>
        <begin position="939"/>
        <end position="1081"/>
    </location>
</feature>
<dbReference type="VEuPathDB" id="FungiDB:PODANS_7_9100"/>
<feature type="compositionally biased region" description="Pro residues" evidence="1">
    <location>
        <begin position="359"/>
        <end position="368"/>
    </location>
</feature>
<reference evidence="4" key="3">
    <citation type="journal article" date="2014" name="Genetics">
        <title>Maintaining two mating types: Structure of the mating type locus and its role in heterokaryosis in Podospora anserina.</title>
        <authorList>
            <person name="Grognet P."/>
            <person name="Bidard F."/>
            <person name="Kuchly C."/>
            <person name="Tong L.C.H."/>
            <person name="Coppin E."/>
            <person name="Benkhali J.A."/>
            <person name="Couloux A."/>
            <person name="Wincker P."/>
            <person name="Debuchy R."/>
            <person name="Silar P."/>
        </authorList>
    </citation>
    <scope>GENOME REANNOTATION</scope>
    <source>
        <strain evidence="4">S / ATCC MYA-4624 / DSM 980 / FGSC 10383</strain>
    </source>
</reference>
<gene>
    <name evidence="2" type="ORF">PODANS_7_9100</name>
</gene>
<dbReference type="Proteomes" id="UP000001197">
    <property type="component" value="Chromosome 7"/>
</dbReference>
<feature type="region of interest" description="Disordered" evidence="1">
    <location>
        <begin position="159"/>
        <end position="187"/>
    </location>
</feature>
<feature type="compositionally biased region" description="Basic and acidic residues" evidence="1">
    <location>
        <begin position="513"/>
        <end position="527"/>
    </location>
</feature>
<feature type="compositionally biased region" description="Low complexity" evidence="1">
    <location>
        <begin position="554"/>
        <end position="564"/>
    </location>
</feature>
<dbReference type="EMBL" id="CU633900">
    <property type="protein sequence ID" value="CAP68949.1"/>
    <property type="molecule type" value="Genomic_DNA"/>
</dbReference>
<dbReference type="eggNOG" id="ENOG502S1ZU">
    <property type="taxonomic scope" value="Eukaryota"/>
</dbReference>
<feature type="compositionally biased region" description="Polar residues" evidence="1">
    <location>
        <begin position="317"/>
        <end position="332"/>
    </location>
</feature>
<feature type="region of interest" description="Disordered" evidence="1">
    <location>
        <begin position="506"/>
        <end position="679"/>
    </location>
</feature>
<feature type="compositionally biased region" description="Polar residues" evidence="1">
    <location>
        <begin position="582"/>
        <end position="636"/>
    </location>
</feature>
<feature type="compositionally biased region" description="Low complexity" evidence="1">
    <location>
        <begin position="13"/>
        <end position="29"/>
    </location>
</feature>
<protein>
    <submittedName>
        <fullName evidence="2">Podospora anserina S mat+ genomic DNA chromosome 7, supercontig 1</fullName>
    </submittedName>
</protein>